<dbReference type="SUPFAM" id="SSF82657">
    <property type="entry name" value="BolA-like"/>
    <property type="match status" value="1"/>
</dbReference>
<sequence length="468" mass="50551">MAALSPLCCSSILCSSAPSSSSIAAIRSDSPSCSHSRFLGLPSASSRSSARLLVAPLAGEFARPWNCRIGGRAVRLKAGRGAAVVCVQQEQEQQQQQLPAKLQEIVKLFEAVPDSKQKYEQLLYYAKQLKPLAKEFCTSENKVVGCVSQVWVKPTLTEDNRVYFEADSDSLLTKGLAALLVEGLSGATVSEILKVTPDFIQMLGLKQSLTPSRSNGFLNMLKLMQKKSLNMYMEAEAAKAGSGNSVRQVSSQASAAVNTNTQVAKQMDSGRSFSSSAAPEQVSKKDSIQKKLQEALAPTLLEVDDVSHQHAGHAGVHKGATETHFNVKVVSDKFAGTSLIKRHRLVYELLDEEIKNGVHALSLVTKTPTEIDTMTEAAKRVPREKQSFSSLELAGGEKLNLIEWDYSSSSQQSASEQASEVDTSCSATAATLHSIMSPVAVTILGVGEIQDEGMSKEIRRRQDFGDRI</sequence>
<feature type="compositionally biased region" description="Polar residues" evidence="1">
    <location>
        <begin position="269"/>
        <end position="278"/>
    </location>
</feature>
<dbReference type="InterPro" id="IPR002634">
    <property type="entry name" value="BolA"/>
</dbReference>
<reference evidence="3" key="1">
    <citation type="submission" date="2016-03" db="EMBL/GenBank/DDBJ databases">
        <title>Mechanisms controlling the formation of the plant cell surface in tip-growing cells are functionally conserved among land plants.</title>
        <authorList>
            <person name="Honkanen S."/>
            <person name="Jones V.A."/>
            <person name="Morieri G."/>
            <person name="Champion C."/>
            <person name="Hetherington A.J."/>
            <person name="Kelly S."/>
            <person name="Saint-Marcoux D."/>
            <person name="Proust H."/>
            <person name="Prescott H."/>
            <person name="Dolan L."/>
        </authorList>
    </citation>
    <scope>NUCLEOTIDE SEQUENCE [LARGE SCALE GENOMIC DNA]</scope>
    <source>
        <tissue evidence="3">Whole gametophyte</tissue>
    </source>
</reference>
<proteinExistence type="predicted"/>
<evidence type="ECO:0000259" key="2">
    <source>
        <dbReference type="Pfam" id="PF02657"/>
    </source>
</evidence>
<dbReference type="SUPFAM" id="SSF82649">
    <property type="entry name" value="SufE/NifU"/>
    <property type="match status" value="1"/>
</dbReference>
<keyword evidence="4" id="KW-1185">Reference proteome</keyword>
<evidence type="ECO:0000256" key="1">
    <source>
        <dbReference type="SAM" id="MobiDB-lite"/>
    </source>
</evidence>
<dbReference type="Proteomes" id="UP000077202">
    <property type="component" value="Unassembled WGS sequence"/>
</dbReference>
<dbReference type="PANTHER" id="PTHR46230:SF3">
    <property type="entry name" value="SUFE-LIKE PROTEIN 1, CHLOROPLASTIC_MITOCHONDRIAL"/>
    <property type="match status" value="1"/>
</dbReference>
<dbReference type="Gene3D" id="3.30.300.90">
    <property type="entry name" value="BolA-like"/>
    <property type="match status" value="1"/>
</dbReference>
<dbReference type="EMBL" id="LVLJ01001341">
    <property type="protein sequence ID" value="OAE30329.1"/>
    <property type="molecule type" value="Genomic_DNA"/>
</dbReference>
<dbReference type="Gene3D" id="3.90.1010.10">
    <property type="match status" value="1"/>
</dbReference>
<evidence type="ECO:0000313" key="3">
    <source>
        <dbReference type="EMBL" id="OAE30329.1"/>
    </source>
</evidence>
<comment type="caution">
    <text evidence="3">The sequence shown here is derived from an EMBL/GenBank/DDBJ whole genome shotgun (WGS) entry which is preliminary data.</text>
</comment>
<evidence type="ECO:0000313" key="4">
    <source>
        <dbReference type="Proteomes" id="UP000077202"/>
    </source>
</evidence>
<protein>
    <recommendedName>
        <fullName evidence="2">Fe-S metabolism associated domain-containing protein</fullName>
    </recommendedName>
</protein>
<name>A0A176WB74_MARPO</name>
<dbReference type="InterPro" id="IPR003808">
    <property type="entry name" value="Fe-S_metab-assoc_dom"/>
</dbReference>
<feature type="domain" description="Fe-S metabolism associated" evidence="2">
    <location>
        <begin position="107"/>
        <end position="226"/>
    </location>
</feature>
<dbReference type="GO" id="GO:0016226">
    <property type="term" value="P:iron-sulfur cluster assembly"/>
    <property type="evidence" value="ECO:0007669"/>
    <property type="project" value="TreeGrafter"/>
</dbReference>
<dbReference type="AlphaFoldDB" id="A0A176WB74"/>
<dbReference type="InterPro" id="IPR036065">
    <property type="entry name" value="BolA-like_sf"/>
</dbReference>
<dbReference type="PANTHER" id="PTHR46230">
    <property type="match status" value="1"/>
</dbReference>
<feature type="region of interest" description="Disordered" evidence="1">
    <location>
        <begin position="261"/>
        <end position="289"/>
    </location>
</feature>
<dbReference type="Pfam" id="PF01722">
    <property type="entry name" value="BolA"/>
    <property type="match status" value="1"/>
</dbReference>
<gene>
    <name evidence="3" type="ORF">AXG93_4201s1300</name>
</gene>
<accession>A0A176WB74</accession>
<dbReference type="Pfam" id="PF02657">
    <property type="entry name" value="SufE"/>
    <property type="match status" value="1"/>
</dbReference>
<organism evidence="3 4">
    <name type="scientific">Marchantia polymorpha subsp. ruderalis</name>
    <dbReference type="NCBI Taxonomy" id="1480154"/>
    <lineage>
        <taxon>Eukaryota</taxon>
        <taxon>Viridiplantae</taxon>
        <taxon>Streptophyta</taxon>
        <taxon>Embryophyta</taxon>
        <taxon>Marchantiophyta</taxon>
        <taxon>Marchantiopsida</taxon>
        <taxon>Marchantiidae</taxon>
        <taxon>Marchantiales</taxon>
        <taxon>Marchantiaceae</taxon>
        <taxon>Marchantia</taxon>
    </lineage>
</organism>